<dbReference type="SUPFAM" id="SSF57667">
    <property type="entry name" value="beta-beta-alpha zinc fingers"/>
    <property type="match status" value="1"/>
</dbReference>
<dbReference type="GO" id="GO:0008270">
    <property type="term" value="F:zinc ion binding"/>
    <property type="evidence" value="ECO:0007669"/>
    <property type="project" value="UniProtKB-KW"/>
</dbReference>
<dbReference type="GO" id="GO:0006357">
    <property type="term" value="P:regulation of transcription by RNA polymerase II"/>
    <property type="evidence" value="ECO:0007669"/>
    <property type="project" value="TreeGrafter"/>
</dbReference>
<gene>
    <name evidence="3" type="ORF">g.44140</name>
</gene>
<sequence>MDNDNIFNLDIDAPQHFQDFISNMDNFEIPNFDTAFDQSPIYTANIVNQNTPQATTTYVARIDKNNKDAGFIHHTISSDEIEMRIAVGDSSAMPEFPSHATITVETTDPNTLQKQVKKFQCEYRGCDRSYTTVGNLRTHMKTHKGEYRFKCNEPSCGKAFLTSYSLKIHVR</sequence>
<evidence type="ECO:0000313" key="3">
    <source>
        <dbReference type="EMBL" id="JAS63860.1"/>
    </source>
</evidence>
<dbReference type="Pfam" id="PF00096">
    <property type="entry name" value="zf-C2H2"/>
    <property type="match status" value="1"/>
</dbReference>
<dbReference type="PROSITE" id="PS00028">
    <property type="entry name" value="ZINC_FINGER_C2H2_1"/>
    <property type="match status" value="1"/>
</dbReference>
<keyword evidence="1" id="KW-0862">Zinc</keyword>
<proteinExistence type="predicted"/>
<protein>
    <recommendedName>
        <fullName evidence="2">C2H2-type domain-containing protein</fullName>
    </recommendedName>
</protein>
<organism evidence="3">
    <name type="scientific">Cuerna arida</name>
    <dbReference type="NCBI Taxonomy" id="1464854"/>
    <lineage>
        <taxon>Eukaryota</taxon>
        <taxon>Metazoa</taxon>
        <taxon>Ecdysozoa</taxon>
        <taxon>Arthropoda</taxon>
        <taxon>Hexapoda</taxon>
        <taxon>Insecta</taxon>
        <taxon>Pterygota</taxon>
        <taxon>Neoptera</taxon>
        <taxon>Paraneoptera</taxon>
        <taxon>Hemiptera</taxon>
        <taxon>Auchenorrhyncha</taxon>
        <taxon>Membracoidea</taxon>
        <taxon>Cicadellidae</taxon>
        <taxon>Cicadellinae</taxon>
        <taxon>Proconiini</taxon>
        <taxon>Cuerna</taxon>
    </lineage>
</organism>
<dbReference type="PROSITE" id="PS50157">
    <property type="entry name" value="ZINC_FINGER_C2H2_2"/>
    <property type="match status" value="2"/>
</dbReference>
<dbReference type="PANTHER" id="PTHR46179">
    <property type="entry name" value="ZINC FINGER PROTEIN"/>
    <property type="match status" value="1"/>
</dbReference>
<dbReference type="Gene3D" id="3.30.160.60">
    <property type="entry name" value="Classic Zinc Finger"/>
    <property type="match status" value="2"/>
</dbReference>
<keyword evidence="1" id="KW-0479">Metal-binding</keyword>
<dbReference type="AlphaFoldDB" id="A0A1B6GN97"/>
<dbReference type="EMBL" id="GECZ01005909">
    <property type="protein sequence ID" value="JAS63860.1"/>
    <property type="molecule type" value="Transcribed_RNA"/>
</dbReference>
<dbReference type="SMART" id="SM00355">
    <property type="entry name" value="ZnF_C2H2"/>
    <property type="match status" value="2"/>
</dbReference>
<feature type="non-terminal residue" evidence="3">
    <location>
        <position position="171"/>
    </location>
</feature>
<dbReference type="InterPro" id="IPR013087">
    <property type="entry name" value="Znf_C2H2_type"/>
</dbReference>
<feature type="domain" description="C2H2-type" evidence="2">
    <location>
        <begin position="119"/>
        <end position="148"/>
    </location>
</feature>
<feature type="domain" description="C2H2-type" evidence="2">
    <location>
        <begin position="149"/>
        <end position="171"/>
    </location>
</feature>
<dbReference type="InterPro" id="IPR051061">
    <property type="entry name" value="Zinc_finger_trans_reg"/>
</dbReference>
<dbReference type="PANTHER" id="PTHR46179:SF25">
    <property type="entry name" value="METAL RESPONSE ELEMENT-BINDING TRANSCRIPTION FACTOR-1, ISOFORM C"/>
    <property type="match status" value="1"/>
</dbReference>
<dbReference type="InterPro" id="IPR036236">
    <property type="entry name" value="Znf_C2H2_sf"/>
</dbReference>
<name>A0A1B6GN97_9HEMI</name>
<dbReference type="GO" id="GO:0005634">
    <property type="term" value="C:nucleus"/>
    <property type="evidence" value="ECO:0007669"/>
    <property type="project" value="TreeGrafter"/>
</dbReference>
<keyword evidence="1" id="KW-0863">Zinc-finger</keyword>
<evidence type="ECO:0000259" key="2">
    <source>
        <dbReference type="PROSITE" id="PS50157"/>
    </source>
</evidence>
<accession>A0A1B6GN97</accession>
<reference evidence="3" key="1">
    <citation type="submission" date="2015-11" db="EMBL/GenBank/DDBJ databases">
        <title>De novo transcriptome assembly of four potential Pierce s Disease insect vectors from Arizona vineyards.</title>
        <authorList>
            <person name="Tassone E.E."/>
        </authorList>
    </citation>
    <scope>NUCLEOTIDE SEQUENCE</scope>
</reference>
<evidence type="ECO:0000256" key="1">
    <source>
        <dbReference type="PROSITE-ProRule" id="PRU00042"/>
    </source>
</evidence>
<dbReference type="FunFam" id="3.30.160.60:FF:000397">
    <property type="entry name" value="Metal regulatory transcription factor 1"/>
    <property type="match status" value="1"/>
</dbReference>